<keyword evidence="2" id="KW-0067">ATP-binding</keyword>
<accession>A0A0M2Q4E8</accession>
<comment type="caution">
    <text evidence="2">The sequence shown here is derived from an EMBL/GenBank/DDBJ whole genome shotgun (WGS) entry which is preliminary data.</text>
</comment>
<feature type="domain" description="Helicase ATP-binding" evidence="1">
    <location>
        <begin position="43"/>
        <end position="248"/>
    </location>
</feature>
<gene>
    <name evidence="2" type="ORF">PROH_03750</name>
</gene>
<organism evidence="2 3">
    <name type="scientific">Prochlorothrix hollandica PCC 9006 = CALU 1027</name>
    <dbReference type="NCBI Taxonomy" id="317619"/>
    <lineage>
        <taxon>Bacteria</taxon>
        <taxon>Bacillati</taxon>
        <taxon>Cyanobacteriota</taxon>
        <taxon>Cyanophyceae</taxon>
        <taxon>Prochlorotrichales</taxon>
        <taxon>Prochlorotrichaceae</taxon>
        <taxon>Prochlorothrix</taxon>
    </lineage>
</organism>
<dbReference type="SUPFAM" id="SSF52540">
    <property type="entry name" value="P-loop containing nucleoside triphosphate hydrolases"/>
    <property type="match status" value="1"/>
</dbReference>
<dbReference type="InterPro" id="IPR052511">
    <property type="entry name" value="ATP-dep_Helicase"/>
</dbReference>
<dbReference type="EMBL" id="AJTX02000002">
    <property type="protein sequence ID" value="KKJ01452.1"/>
    <property type="molecule type" value="Genomic_DNA"/>
</dbReference>
<dbReference type="eggNOG" id="COG1203">
    <property type="taxonomic scope" value="Bacteria"/>
</dbReference>
<evidence type="ECO:0000313" key="2">
    <source>
        <dbReference type="EMBL" id="KKJ01452.1"/>
    </source>
</evidence>
<dbReference type="Proteomes" id="UP000034681">
    <property type="component" value="Unassembled WGS sequence"/>
</dbReference>
<dbReference type="PROSITE" id="PS51192">
    <property type="entry name" value="HELICASE_ATP_BIND_1"/>
    <property type="match status" value="1"/>
</dbReference>
<dbReference type="InterPro" id="IPR011545">
    <property type="entry name" value="DEAD/DEAH_box_helicase_dom"/>
</dbReference>
<dbReference type="GO" id="GO:0016887">
    <property type="term" value="F:ATP hydrolysis activity"/>
    <property type="evidence" value="ECO:0007669"/>
    <property type="project" value="TreeGrafter"/>
</dbReference>
<proteinExistence type="predicted"/>
<keyword evidence="2" id="KW-0547">Nucleotide-binding</keyword>
<dbReference type="RefSeq" id="WP_017714175.1">
    <property type="nucleotide sequence ID" value="NZ_KB235941.1"/>
</dbReference>
<dbReference type="PANTHER" id="PTHR47962:SF5">
    <property type="entry name" value="ATP-DEPENDENT HELICASE LHR-RELATED"/>
    <property type="match status" value="1"/>
</dbReference>
<name>A0A0M2Q4E8_PROHO</name>
<dbReference type="GO" id="GO:0004386">
    <property type="term" value="F:helicase activity"/>
    <property type="evidence" value="ECO:0007669"/>
    <property type="project" value="UniProtKB-KW"/>
</dbReference>
<dbReference type="InterPro" id="IPR017575">
    <property type="entry name" value="CRISPR-assoc_helicase_Cas3"/>
</dbReference>
<dbReference type="Pfam" id="PF00270">
    <property type="entry name" value="DEAD"/>
    <property type="match status" value="1"/>
</dbReference>
<dbReference type="PANTHER" id="PTHR47962">
    <property type="entry name" value="ATP-DEPENDENT HELICASE LHR-RELATED-RELATED"/>
    <property type="match status" value="1"/>
</dbReference>
<evidence type="ECO:0000259" key="1">
    <source>
        <dbReference type="PROSITE" id="PS51192"/>
    </source>
</evidence>
<dbReference type="GO" id="GO:0003677">
    <property type="term" value="F:DNA binding"/>
    <property type="evidence" value="ECO:0007669"/>
    <property type="project" value="TreeGrafter"/>
</dbReference>
<protein>
    <submittedName>
        <fullName evidence="2">DEAD/DEAH box helicase</fullName>
    </submittedName>
</protein>
<keyword evidence="3" id="KW-1185">Reference proteome</keyword>
<dbReference type="SMART" id="SM00487">
    <property type="entry name" value="DEXDc"/>
    <property type="match status" value="1"/>
</dbReference>
<keyword evidence="2" id="KW-0378">Hydrolase</keyword>
<dbReference type="STRING" id="317619.GCA_000332315_04030"/>
<evidence type="ECO:0000313" key="3">
    <source>
        <dbReference type="Proteomes" id="UP000034681"/>
    </source>
</evidence>
<dbReference type="InterPro" id="IPR014001">
    <property type="entry name" value="Helicase_ATP-bd"/>
</dbReference>
<dbReference type="GO" id="GO:0005524">
    <property type="term" value="F:ATP binding"/>
    <property type="evidence" value="ECO:0007669"/>
    <property type="project" value="InterPro"/>
</dbReference>
<dbReference type="Gene3D" id="3.40.50.300">
    <property type="entry name" value="P-loop containing nucleotide triphosphate hydrolases"/>
    <property type="match status" value="1"/>
</dbReference>
<dbReference type="AlphaFoldDB" id="A0A0M2Q4E8"/>
<reference evidence="2" key="1">
    <citation type="submission" date="2012-04" db="EMBL/GenBank/DDBJ databases">
        <authorList>
            <person name="Borisov I.G."/>
            <person name="Ivanikova N.V."/>
            <person name="Pinevich A.V."/>
        </authorList>
    </citation>
    <scope>NUCLEOTIDE SEQUENCE [LARGE SCALE GENOMIC DNA]</scope>
    <source>
        <strain evidence="2">CALU 1027</strain>
    </source>
</reference>
<dbReference type="OrthoDB" id="415697at2"/>
<sequence>MSLTNLTLPLEARTIAPCPNPDLPPHLLRAFGTGVLQHQAAVYRAAADHDIVLDLAPTGTGKTKAGLSVLDYNRDRNAIYIAPTNALIEQQTAAAQAFVTAAGWSHLVKAASAETVKTWVCHTQTKRSGEKLYNALREPANVFPDCRGGQPVLLVTNPDIFYYATFFAYGRLDRTNIASEFYSGFSTLIFDEFHLYNAKQLVSLLFYLALSQVFGYFDHNRKVVLLTATPERACTAALEVLSQAGVRIQQVTGEEAGGDPLPSQTAVTLTLQPMVAKDALITAISQEVIDRLRHQPHQQGAVILDGKDTLNRVWDQLEKKGYGAVCGRITGNTPICDRHTAAQKQVILATSTVDVGFNFERDIAPDRQNLDWLIYSARDRFSFWQRLGRVGRVLGKKITTIPSTATAYLPEAAWDQGLGQESIAGGRVALTQALEQLPCLDRPFLEIYWRSEAFLEVAKPLLELESKLENLPQADLILKLYQILQTLFGGKRNWQFYRTRMKQIQGAEQIANADCTTIKTKWRYLAGGQNFVMSYIKTYCPESYQEHGSDDFLDQIAEAIKTDPNLVHNLKEYAKILQASYAPLFQFRDSLFENLKIEDPRKLLLDAGGQTLLDPIHLLRFYEFIADGDVSILTSRAEQSYQLSFSHRVKDGTLEDFESECLCRLYAFDQVSIRRTIDGIPRPTPLIQQLQKELMAGLVVKENMNSRWAICKLQKQGLSCYDLAVEGCDGSQGYYKFFPSLSGILALATAGFAFQAPDREEFWVI</sequence>
<keyword evidence="2" id="KW-0347">Helicase</keyword>
<dbReference type="InterPro" id="IPR027417">
    <property type="entry name" value="P-loop_NTPase"/>
</dbReference>
<dbReference type="NCBIfam" id="TIGR03158">
    <property type="entry name" value="cas3_cyano"/>
    <property type="match status" value="1"/>
</dbReference>